<evidence type="ECO:0000313" key="1">
    <source>
        <dbReference type="EMBL" id="OEG16354.1"/>
    </source>
</evidence>
<gene>
    <name evidence="1" type="ORF">BCR23_05550</name>
</gene>
<reference evidence="2" key="1">
    <citation type="submission" date="2016-09" db="EMBL/GenBank/DDBJ databases">
        <authorList>
            <person name="Gulvik C.A."/>
        </authorList>
    </citation>
    <scope>NUCLEOTIDE SEQUENCE [LARGE SCALE GENOMIC DNA]</scope>
    <source>
        <strain evidence="2">LMG 26306</strain>
    </source>
</reference>
<evidence type="ECO:0008006" key="3">
    <source>
        <dbReference type="Google" id="ProtNLM"/>
    </source>
</evidence>
<sequence length="233" mass="27938">MMKAWNYKGVIIFGNSDKEIVKDYITKTNPTSNLFLVKVEYFKKKRDFFRDDLQRLPFLDGCDKEEKDTLNLKVLDEKKRLNRLNFIFSKFNPLTEEQLKSLLMDFDEQLYFHSDYSNEVWEEIEVEKISGIMRFRSFSNWYQPFKIVMEGRASAEIKHGKIDRLIRTFEKDETEFYNIYSNPRYKDMYVIYDSDKDKYFVTEDGSHRVFLAKILGMKTIMANVNRVKKSGNS</sequence>
<protein>
    <recommendedName>
        <fullName evidence="3">ParB/Sulfiredoxin domain-containing protein</fullName>
    </recommendedName>
</protein>
<dbReference type="STRING" id="903983.BCR23_05550"/>
<dbReference type="Proteomes" id="UP000094764">
    <property type="component" value="Unassembled WGS sequence"/>
</dbReference>
<comment type="caution">
    <text evidence="1">The sequence shown here is derived from an EMBL/GenBank/DDBJ whole genome shotgun (WGS) entry which is preliminary data.</text>
</comment>
<proteinExistence type="predicted"/>
<name>A0A1E5GUI4_9ENTE</name>
<organism evidence="1 2">
    <name type="scientific">Enterococcus quebecensis</name>
    <dbReference type="NCBI Taxonomy" id="903983"/>
    <lineage>
        <taxon>Bacteria</taxon>
        <taxon>Bacillati</taxon>
        <taxon>Bacillota</taxon>
        <taxon>Bacilli</taxon>
        <taxon>Lactobacillales</taxon>
        <taxon>Enterococcaceae</taxon>
        <taxon>Enterococcus</taxon>
    </lineage>
</organism>
<accession>A0A1E5GUI4</accession>
<dbReference type="EMBL" id="MIKB01000013">
    <property type="protein sequence ID" value="OEG16354.1"/>
    <property type="molecule type" value="Genomic_DNA"/>
</dbReference>
<dbReference type="RefSeq" id="WP_069634808.1">
    <property type="nucleotide sequence ID" value="NZ_JXKZ01000015.1"/>
</dbReference>
<dbReference type="AlphaFoldDB" id="A0A1E5GUI4"/>
<evidence type="ECO:0000313" key="2">
    <source>
        <dbReference type="Proteomes" id="UP000094764"/>
    </source>
</evidence>
<keyword evidence="2" id="KW-1185">Reference proteome</keyword>
<dbReference type="OrthoDB" id="2340049at2"/>